<evidence type="ECO:0000256" key="10">
    <source>
        <dbReference type="ARBA" id="ARBA00077711"/>
    </source>
</evidence>
<evidence type="ECO:0000256" key="9">
    <source>
        <dbReference type="ARBA" id="ARBA00023242"/>
    </source>
</evidence>
<dbReference type="STRING" id="667725.A0A0L0FBB2"/>
<protein>
    <recommendedName>
        <fullName evidence="10">RNA-binding protein 8A</fullName>
    </recommendedName>
</protein>
<evidence type="ECO:0000313" key="13">
    <source>
        <dbReference type="EMBL" id="KNC73791.1"/>
    </source>
</evidence>
<dbReference type="SUPFAM" id="SSF54928">
    <property type="entry name" value="RNA-binding domain, RBD"/>
    <property type="match status" value="1"/>
</dbReference>
<accession>A0A0L0FBB2</accession>
<dbReference type="InterPro" id="IPR033744">
    <property type="entry name" value="RRM_RBM8"/>
</dbReference>
<evidence type="ECO:0000256" key="7">
    <source>
        <dbReference type="ARBA" id="ARBA00022884"/>
    </source>
</evidence>
<dbReference type="GO" id="GO:0005737">
    <property type="term" value="C:cytoplasm"/>
    <property type="evidence" value="ECO:0007669"/>
    <property type="project" value="UniProtKB-SubCell"/>
</dbReference>
<dbReference type="eggNOG" id="KOG0130">
    <property type="taxonomic scope" value="Eukaryota"/>
</dbReference>
<dbReference type="FunFam" id="3.30.70.330:FF:000525">
    <property type="entry name" value="RNA-binding protein 8A"/>
    <property type="match status" value="1"/>
</dbReference>
<evidence type="ECO:0000256" key="4">
    <source>
        <dbReference type="ARBA" id="ARBA00022490"/>
    </source>
</evidence>
<dbReference type="AlphaFoldDB" id="A0A0L0FBB2"/>
<evidence type="ECO:0000313" key="14">
    <source>
        <dbReference type="Proteomes" id="UP000054560"/>
    </source>
</evidence>
<keyword evidence="7 11" id="KW-0694">RNA-binding</keyword>
<gene>
    <name evidence="13" type="ORF">SARC_13652</name>
</gene>
<dbReference type="RefSeq" id="XP_014147693.1">
    <property type="nucleotide sequence ID" value="XM_014292218.1"/>
</dbReference>
<dbReference type="GO" id="GO:0005634">
    <property type="term" value="C:nucleus"/>
    <property type="evidence" value="ECO:0007669"/>
    <property type="project" value="UniProtKB-SubCell"/>
</dbReference>
<keyword evidence="9" id="KW-0539">Nucleus</keyword>
<dbReference type="CDD" id="cd12324">
    <property type="entry name" value="RRM_RBM8"/>
    <property type="match status" value="1"/>
</dbReference>
<dbReference type="GO" id="GO:0006417">
    <property type="term" value="P:regulation of translation"/>
    <property type="evidence" value="ECO:0007669"/>
    <property type="project" value="UniProtKB-KW"/>
</dbReference>
<name>A0A0L0FBB2_9EUKA</name>
<dbReference type="GeneID" id="25914156"/>
<dbReference type="Proteomes" id="UP000054560">
    <property type="component" value="Unassembled WGS sequence"/>
</dbReference>
<dbReference type="GO" id="GO:0003729">
    <property type="term" value="F:mRNA binding"/>
    <property type="evidence" value="ECO:0007669"/>
    <property type="project" value="InterPro"/>
</dbReference>
<organism evidence="13 14">
    <name type="scientific">Sphaeroforma arctica JP610</name>
    <dbReference type="NCBI Taxonomy" id="667725"/>
    <lineage>
        <taxon>Eukaryota</taxon>
        <taxon>Ichthyosporea</taxon>
        <taxon>Ichthyophonida</taxon>
        <taxon>Sphaeroforma</taxon>
    </lineage>
</organism>
<sequence>DRRDNTKDTYESISSEAATQGAQRSVEGYIVVGTHIHEEAQEDHIFEAFGDFGEIKNLHLNLDRRTGFVKGYALVEYGTHEEAQAAISGLNGTELLDQTIAVDWAFVSGPATTGRNGARGGRAARR</sequence>
<dbReference type="PROSITE" id="PS50102">
    <property type="entry name" value="RRM"/>
    <property type="match status" value="1"/>
</dbReference>
<feature type="non-terminal residue" evidence="13">
    <location>
        <position position="1"/>
    </location>
</feature>
<evidence type="ECO:0000256" key="1">
    <source>
        <dbReference type="ARBA" id="ARBA00004123"/>
    </source>
</evidence>
<keyword evidence="3" id="KW-0813">Transport</keyword>
<comment type="subcellular location">
    <subcellularLocation>
        <location evidence="2">Cytoplasm</location>
    </subcellularLocation>
    <subcellularLocation>
        <location evidence="1">Nucleus</location>
    </subcellularLocation>
</comment>
<evidence type="ECO:0000256" key="3">
    <source>
        <dbReference type="ARBA" id="ARBA00022448"/>
    </source>
</evidence>
<reference evidence="13 14" key="1">
    <citation type="submission" date="2011-02" db="EMBL/GenBank/DDBJ databases">
        <title>The Genome Sequence of Sphaeroforma arctica JP610.</title>
        <authorList>
            <consortium name="The Broad Institute Genome Sequencing Platform"/>
            <person name="Russ C."/>
            <person name="Cuomo C."/>
            <person name="Young S.K."/>
            <person name="Zeng Q."/>
            <person name="Gargeya S."/>
            <person name="Alvarado L."/>
            <person name="Berlin A."/>
            <person name="Chapman S.B."/>
            <person name="Chen Z."/>
            <person name="Freedman E."/>
            <person name="Gellesch M."/>
            <person name="Goldberg J."/>
            <person name="Griggs A."/>
            <person name="Gujja S."/>
            <person name="Heilman E."/>
            <person name="Heiman D."/>
            <person name="Howarth C."/>
            <person name="Mehta T."/>
            <person name="Neiman D."/>
            <person name="Pearson M."/>
            <person name="Roberts A."/>
            <person name="Saif S."/>
            <person name="Shea T."/>
            <person name="Shenoy N."/>
            <person name="Sisk P."/>
            <person name="Stolte C."/>
            <person name="Sykes S."/>
            <person name="White J."/>
            <person name="Yandava C."/>
            <person name="Burger G."/>
            <person name="Gray M.W."/>
            <person name="Holland P.W.H."/>
            <person name="King N."/>
            <person name="Lang F.B.F."/>
            <person name="Roger A.J."/>
            <person name="Ruiz-Trillo I."/>
            <person name="Haas B."/>
            <person name="Nusbaum C."/>
            <person name="Birren B."/>
        </authorList>
    </citation>
    <scope>NUCLEOTIDE SEQUENCE [LARGE SCALE GENOMIC DNA]</scope>
    <source>
        <strain evidence="13 14">JP610</strain>
    </source>
</reference>
<evidence type="ECO:0000256" key="11">
    <source>
        <dbReference type="PROSITE-ProRule" id="PRU00176"/>
    </source>
</evidence>
<dbReference type="Gene3D" id="3.30.70.330">
    <property type="match status" value="1"/>
</dbReference>
<dbReference type="SMART" id="SM00360">
    <property type="entry name" value="RRM"/>
    <property type="match status" value="1"/>
</dbReference>
<keyword evidence="8" id="KW-0508">mRNA splicing</keyword>
<dbReference type="EMBL" id="KQ245144">
    <property type="protein sequence ID" value="KNC73791.1"/>
    <property type="molecule type" value="Genomic_DNA"/>
</dbReference>
<dbReference type="PANTHER" id="PTHR45894">
    <property type="entry name" value="RNA-BINDING PROTEIN 8A"/>
    <property type="match status" value="1"/>
</dbReference>
<feature type="domain" description="RRM" evidence="12">
    <location>
        <begin position="28"/>
        <end position="107"/>
    </location>
</feature>
<dbReference type="InterPro" id="IPR008111">
    <property type="entry name" value="RNA-bd_8"/>
</dbReference>
<keyword evidence="5" id="KW-0507">mRNA processing</keyword>
<dbReference type="GO" id="GO:0006397">
    <property type="term" value="P:mRNA processing"/>
    <property type="evidence" value="ECO:0007669"/>
    <property type="project" value="UniProtKB-KW"/>
</dbReference>
<keyword evidence="6" id="KW-0810">Translation regulation</keyword>
<dbReference type="InterPro" id="IPR000504">
    <property type="entry name" value="RRM_dom"/>
</dbReference>
<evidence type="ECO:0000256" key="5">
    <source>
        <dbReference type="ARBA" id="ARBA00022664"/>
    </source>
</evidence>
<evidence type="ECO:0000256" key="2">
    <source>
        <dbReference type="ARBA" id="ARBA00004496"/>
    </source>
</evidence>
<evidence type="ECO:0000256" key="8">
    <source>
        <dbReference type="ARBA" id="ARBA00023187"/>
    </source>
</evidence>
<dbReference type="Pfam" id="PF00076">
    <property type="entry name" value="RRM_1"/>
    <property type="match status" value="1"/>
</dbReference>
<dbReference type="PRINTS" id="PR01738">
    <property type="entry name" value="RNABINDINGM8"/>
</dbReference>
<evidence type="ECO:0000256" key="6">
    <source>
        <dbReference type="ARBA" id="ARBA00022845"/>
    </source>
</evidence>
<keyword evidence="14" id="KW-1185">Reference proteome</keyword>
<dbReference type="OrthoDB" id="15688at2759"/>
<evidence type="ECO:0000259" key="12">
    <source>
        <dbReference type="PROSITE" id="PS50102"/>
    </source>
</evidence>
<dbReference type="InterPro" id="IPR035979">
    <property type="entry name" value="RBD_domain_sf"/>
</dbReference>
<dbReference type="GO" id="GO:0008380">
    <property type="term" value="P:RNA splicing"/>
    <property type="evidence" value="ECO:0007669"/>
    <property type="project" value="UniProtKB-KW"/>
</dbReference>
<dbReference type="InterPro" id="IPR012677">
    <property type="entry name" value="Nucleotide-bd_a/b_plait_sf"/>
</dbReference>
<keyword evidence="4" id="KW-0963">Cytoplasm</keyword>
<proteinExistence type="predicted"/>